<evidence type="ECO:0000256" key="6">
    <source>
        <dbReference type="ARBA" id="ARBA00023136"/>
    </source>
</evidence>
<evidence type="ECO:0000256" key="5">
    <source>
        <dbReference type="ARBA" id="ARBA00023063"/>
    </source>
</evidence>
<feature type="transmembrane region" description="Helical" evidence="7">
    <location>
        <begin position="180"/>
        <end position="202"/>
    </location>
</feature>
<proteinExistence type="inferred from homology"/>
<dbReference type="Pfam" id="PF07690">
    <property type="entry name" value="MFS_1"/>
    <property type="match status" value="1"/>
</dbReference>
<feature type="transmembrane region" description="Helical" evidence="7">
    <location>
        <begin position="293"/>
        <end position="310"/>
    </location>
</feature>
<dbReference type="GO" id="GO:0005886">
    <property type="term" value="C:plasma membrane"/>
    <property type="evidence" value="ECO:0007669"/>
    <property type="project" value="UniProtKB-SubCell"/>
</dbReference>
<dbReference type="PROSITE" id="PS50850">
    <property type="entry name" value="MFS"/>
    <property type="match status" value="1"/>
</dbReference>
<name>N0E4Y1_9MICO</name>
<comment type="subcellular location">
    <subcellularLocation>
        <location evidence="1">Cell membrane</location>
        <topology evidence="1">Multi-pass membrane protein</topology>
    </subcellularLocation>
</comment>
<protein>
    <submittedName>
        <fullName evidence="9">Putative nitrite/nitrate transporter (Putative nitrate transporter narT)</fullName>
    </submittedName>
</protein>
<dbReference type="PANTHER" id="PTHR23515">
    <property type="entry name" value="HIGH-AFFINITY NITRATE TRANSPORTER 2.3"/>
    <property type="match status" value="1"/>
</dbReference>
<keyword evidence="6 7" id="KW-0472">Membrane</keyword>
<accession>N0E4Y1</accession>
<feature type="domain" description="Major facilitator superfamily (MFS) profile" evidence="8">
    <location>
        <begin position="15"/>
        <end position="429"/>
    </location>
</feature>
<evidence type="ECO:0000256" key="4">
    <source>
        <dbReference type="ARBA" id="ARBA00022989"/>
    </source>
</evidence>
<feature type="transmembrane region" description="Helical" evidence="7">
    <location>
        <begin position="16"/>
        <end position="39"/>
    </location>
</feature>
<evidence type="ECO:0000313" key="10">
    <source>
        <dbReference type="Proteomes" id="UP000013167"/>
    </source>
</evidence>
<dbReference type="STRING" id="1193181.BN10_750002"/>
<evidence type="ECO:0000259" key="8">
    <source>
        <dbReference type="PROSITE" id="PS50850"/>
    </source>
</evidence>
<dbReference type="RefSeq" id="WP_010850846.1">
    <property type="nucleotide sequence ID" value="NZ_HF570956.1"/>
</dbReference>
<organism evidence="9 10">
    <name type="scientific">Phycicoccus elongatus Lp2</name>
    <dbReference type="NCBI Taxonomy" id="1193181"/>
    <lineage>
        <taxon>Bacteria</taxon>
        <taxon>Bacillati</taxon>
        <taxon>Actinomycetota</taxon>
        <taxon>Actinomycetes</taxon>
        <taxon>Micrococcales</taxon>
        <taxon>Intrasporangiaceae</taxon>
        <taxon>Phycicoccus</taxon>
    </lineage>
</organism>
<feature type="transmembrane region" description="Helical" evidence="7">
    <location>
        <begin position="263"/>
        <end position="281"/>
    </location>
</feature>
<evidence type="ECO:0000313" key="9">
    <source>
        <dbReference type="EMBL" id="CCH71010.1"/>
    </source>
</evidence>
<feature type="transmembrane region" description="Helical" evidence="7">
    <location>
        <begin position="227"/>
        <end position="248"/>
    </location>
</feature>
<dbReference type="eggNOG" id="COG2223">
    <property type="taxonomic scope" value="Bacteria"/>
</dbReference>
<feature type="transmembrane region" description="Helical" evidence="7">
    <location>
        <begin position="403"/>
        <end position="425"/>
    </location>
</feature>
<dbReference type="Gene3D" id="1.20.1250.20">
    <property type="entry name" value="MFS general substrate transporter like domains"/>
    <property type="match status" value="2"/>
</dbReference>
<dbReference type="InterPro" id="IPR036259">
    <property type="entry name" value="MFS_trans_sf"/>
</dbReference>
<dbReference type="InterPro" id="IPR044772">
    <property type="entry name" value="NO3_transporter"/>
</dbReference>
<keyword evidence="5" id="KW-0534">Nitrate assimilation</keyword>
<dbReference type="SUPFAM" id="SSF103473">
    <property type="entry name" value="MFS general substrate transporter"/>
    <property type="match status" value="1"/>
</dbReference>
<feature type="transmembrane region" description="Helical" evidence="7">
    <location>
        <begin position="367"/>
        <end position="391"/>
    </location>
</feature>
<feature type="transmembrane region" description="Helical" evidence="7">
    <location>
        <begin position="104"/>
        <end position="126"/>
    </location>
</feature>
<comment type="similarity">
    <text evidence="2">Belongs to the major facilitator superfamily. Nitrate/nitrite porter (TC 2.A.1.8) family.</text>
</comment>
<keyword evidence="3 7" id="KW-0812">Transmembrane</keyword>
<keyword evidence="4 7" id="KW-1133">Transmembrane helix</keyword>
<evidence type="ECO:0000256" key="2">
    <source>
        <dbReference type="ARBA" id="ARBA00008432"/>
    </source>
</evidence>
<feature type="transmembrane region" description="Helical" evidence="7">
    <location>
        <begin position="330"/>
        <end position="355"/>
    </location>
</feature>
<evidence type="ECO:0000256" key="1">
    <source>
        <dbReference type="ARBA" id="ARBA00004651"/>
    </source>
</evidence>
<reference evidence="9 10" key="1">
    <citation type="journal article" date="2013" name="ISME J.">
        <title>A metabolic model for members of the genus Tetrasphaera involved in enhanced biological phosphorus removal.</title>
        <authorList>
            <person name="Kristiansen R."/>
            <person name="Nguyen H.T.T."/>
            <person name="Saunders A.M."/>
            <person name="Nielsen J.L."/>
            <person name="Wimmer R."/>
            <person name="Le V.Q."/>
            <person name="McIlroy S.J."/>
            <person name="Petrovski S."/>
            <person name="Seviour R.J."/>
            <person name="Calteau A."/>
            <person name="Nielsen K.L."/>
            <person name="Nielsen P.H."/>
        </authorList>
    </citation>
    <scope>NUCLEOTIDE SEQUENCE [LARGE SCALE GENOMIC DNA]</scope>
    <source>
        <strain evidence="9 10">Lp2</strain>
    </source>
</reference>
<gene>
    <name evidence="9" type="ORF">BN10_750002</name>
</gene>
<dbReference type="GO" id="GO:0042128">
    <property type="term" value="P:nitrate assimilation"/>
    <property type="evidence" value="ECO:0007669"/>
    <property type="project" value="UniProtKB-KW"/>
</dbReference>
<evidence type="ECO:0000256" key="3">
    <source>
        <dbReference type="ARBA" id="ARBA00022692"/>
    </source>
</evidence>
<feature type="transmembrane region" description="Helical" evidence="7">
    <location>
        <begin position="51"/>
        <end position="69"/>
    </location>
</feature>
<dbReference type="HOGENOM" id="CLU_001265_14_0_11"/>
<feature type="transmembrane region" description="Helical" evidence="7">
    <location>
        <begin position="81"/>
        <end position="98"/>
    </location>
</feature>
<dbReference type="AlphaFoldDB" id="N0E4Y1"/>
<feature type="transmembrane region" description="Helical" evidence="7">
    <location>
        <begin position="138"/>
        <end position="160"/>
    </location>
</feature>
<dbReference type="EMBL" id="CAIZ01000147">
    <property type="protein sequence ID" value="CCH71010.1"/>
    <property type="molecule type" value="Genomic_DNA"/>
</dbReference>
<dbReference type="InterPro" id="IPR020846">
    <property type="entry name" value="MFS_dom"/>
</dbReference>
<dbReference type="GO" id="GO:0015112">
    <property type="term" value="F:nitrate transmembrane transporter activity"/>
    <property type="evidence" value="ECO:0007669"/>
    <property type="project" value="InterPro"/>
</dbReference>
<comment type="caution">
    <text evidence="9">The sequence shown here is derived from an EMBL/GenBank/DDBJ whole genome shotgun (WGS) entry which is preliminary data.</text>
</comment>
<keyword evidence="10" id="KW-1185">Reference proteome</keyword>
<sequence length="446" mass="48315">MTTAAGVETKGSATRVLWMSTIAFTLMFAVWLMFGILGVPIQKEFGLTDPQLAWLSAVAVLNGSLWRLPAGILTDRIGGRVVTIAMLLLTAIPCFFLTRAGSYAVLLVLAFLVGFAGNLFSVGIAWNSAWTPKERQGFALGVFGAGNVGASVTKLLLLLVPGILAGTAGHVYFGIFKGGWRIFPAIYTVALVVVAILTFVIVPRRDKMAGEGKPIREMLVPLKHMRVWRFSLYYAAVFGAYVALSAWLPKYYVDNFGIELKEAALLTTTFIFPASLLRPVGGWFSDRFGARRVMYWTFGVMLLASGLLMMPNGHIVIAHADGSQSNHLAYSISLPVFAFVVFVLGCAMGIGKAAVYKHIPEYFPDNVGSVGGLVGMFGGLGGFFLPPLFAYSKQWSGFPTSTFFVLFLLTAACAIWMHWTVVHMLHKESPDLSRHLESPSGAATAS</sequence>
<dbReference type="OrthoDB" id="9771451at2"/>
<evidence type="ECO:0000256" key="7">
    <source>
        <dbReference type="SAM" id="Phobius"/>
    </source>
</evidence>
<dbReference type="InterPro" id="IPR011701">
    <property type="entry name" value="MFS"/>
</dbReference>
<dbReference type="Proteomes" id="UP000013167">
    <property type="component" value="Unassembled WGS sequence"/>
</dbReference>